<dbReference type="Pfam" id="PF13487">
    <property type="entry name" value="HD_5"/>
    <property type="match status" value="1"/>
</dbReference>
<evidence type="ECO:0000313" key="9">
    <source>
        <dbReference type="EMBL" id="MCG4745104.1"/>
    </source>
</evidence>
<dbReference type="NCBIfam" id="TIGR00229">
    <property type="entry name" value="sensory_box"/>
    <property type="match status" value="2"/>
</dbReference>
<dbReference type="Gene3D" id="1.10.3210.10">
    <property type="entry name" value="Hypothetical protein af1432"/>
    <property type="match status" value="1"/>
</dbReference>
<dbReference type="EMBL" id="JAKNGE010000007">
    <property type="protein sequence ID" value="MCG4745104.1"/>
    <property type="molecule type" value="Genomic_DNA"/>
</dbReference>
<dbReference type="PANTHER" id="PTHR45228">
    <property type="entry name" value="CYCLIC DI-GMP PHOSPHODIESTERASE TM_0186-RELATED"/>
    <property type="match status" value="1"/>
</dbReference>
<dbReference type="InterPro" id="IPR001789">
    <property type="entry name" value="Sig_transdc_resp-reg_receiver"/>
</dbReference>
<keyword evidence="11" id="KW-1185">Reference proteome</keyword>
<dbReference type="PROSITE" id="PS51832">
    <property type="entry name" value="HD_GYP"/>
    <property type="match status" value="1"/>
</dbReference>
<dbReference type="PROSITE" id="PS50113">
    <property type="entry name" value="PAC"/>
    <property type="match status" value="2"/>
</dbReference>
<dbReference type="AlphaFoldDB" id="A0AAW5BWD1"/>
<dbReference type="SUPFAM" id="SSF109604">
    <property type="entry name" value="HD-domain/PDEase-like"/>
    <property type="match status" value="1"/>
</dbReference>
<feature type="domain" description="GGDEF" evidence="7">
    <location>
        <begin position="820"/>
        <end position="953"/>
    </location>
</feature>
<keyword evidence="9" id="KW-0548">Nucleotidyltransferase</keyword>
<dbReference type="RefSeq" id="WP_117559779.1">
    <property type="nucleotide sequence ID" value="NZ_BAABZL010000001.1"/>
</dbReference>
<dbReference type="Pfam" id="PF00072">
    <property type="entry name" value="Response_reg"/>
    <property type="match status" value="1"/>
</dbReference>
<protein>
    <recommendedName>
        <fullName evidence="1">Stage 0 sporulation protein A homolog</fullName>
    </recommendedName>
</protein>
<feature type="modified residue" description="4-aspartylphosphate" evidence="3">
    <location>
        <position position="70"/>
    </location>
</feature>
<dbReference type="InterPro" id="IPR000014">
    <property type="entry name" value="PAS"/>
</dbReference>
<dbReference type="SMART" id="SM00448">
    <property type="entry name" value="REC"/>
    <property type="match status" value="1"/>
</dbReference>
<dbReference type="PROSITE" id="PS50112">
    <property type="entry name" value="PAS"/>
    <property type="match status" value="1"/>
</dbReference>
<evidence type="ECO:0000259" key="8">
    <source>
        <dbReference type="PROSITE" id="PS51832"/>
    </source>
</evidence>
<dbReference type="PROSITE" id="PS50110">
    <property type="entry name" value="RESPONSE_REGULATORY"/>
    <property type="match status" value="1"/>
</dbReference>
<dbReference type="InterPro" id="IPR011006">
    <property type="entry name" value="CheY-like_superfamily"/>
</dbReference>
<dbReference type="CDD" id="cd00130">
    <property type="entry name" value="PAS"/>
    <property type="match status" value="2"/>
</dbReference>
<comment type="function">
    <text evidence="2">May play the central regulatory role in sporulation. It may be an element of the effector pathway responsible for the activation of sporulation genes in response to nutritional stress. Spo0A may act in concert with spo0H (a sigma factor) to control the expression of some genes that are critical to the sporulation process.</text>
</comment>
<dbReference type="GeneID" id="97206501"/>
<feature type="domain" description="PAC" evidence="6">
    <location>
        <begin position="737"/>
        <end position="789"/>
    </location>
</feature>
<dbReference type="InterPro" id="IPR001610">
    <property type="entry name" value="PAC"/>
</dbReference>
<dbReference type="InterPro" id="IPR035965">
    <property type="entry name" value="PAS-like_dom_sf"/>
</dbReference>
<feature type="domain" description="Response regulatory" evidence="4">
    <location>
        <begin position="20"/>
        <end position="137"/>
    </location>
</feature>
<accession>A0AAW5BWD1</accession>
<dbReference type="SMART" id="SM00086">
    <property type="entry name" value="PAC"/>
    <property type="match status" value="2"/>
</dbReference>
<evidence type="ECO:0000313" key="12">
    <source>
        <dbReference type="Proteomes" id="UP001299608"/>
    </source>
</evidence>
<name>A0AAW5BWD1_9FIRM</name>
<dbReference type="InterPro" id="IPR029787">
    <property type="entry name" value="Nucleotide_cyclase"/>
</dbReference>
<proteinExistence type="predicted"/>
<dbReference type="SUPFAM" id="SSF55785">
    <property type="entry name" value="PYP-like sensor domain (PAS domain)"/>
    <property type="match status" value="2"/>
</dbReference>
<sequence length="965" mass="110739">MLEEINPYHVKDREHRGRDTILIVDDIEVNRIILQSIFERDYNLLEAENGEQAMVLLKQYHGNIAAVLLDLVMPQKDGYQVLAEMNDLHLLPECPVIIITSEDSPDNTVKAFDLGVSDIVMKPFEPVVVKRRVENSIALSRNQQDLQERIDEQAARLMESNAVMIDALSAIIEYRSVETGQHIQRIRMFTRILLEEIAGNFPELGLDRRQIDIISSASSMHDIGKIAIPDTILNKPGRLTEEEFEIMKSHTTKGCEMLVNLDRMGDREYLKYAYNICRYHHERWDGRGYPDGLRGDNIPVCAQVVGIGDCYDALTSDRVYKNAIPPAQAVNMILNGECGTFSPWLLECFKNVKVTFSKLSGEYRDGQIQKQPAISKDIRLLGEGDGDMRQMGRQKYLTLLKYVDSTVVEVDFNTGVYHVVYLSNHDFDGLKSGGSFKEAFYHFVETAVHPGDRDMARALMGTYMKDFMKEGFNKRSRNYRVYNQVEQVYRWCRATMLRINTGNPYQKKALIIWEELEMEEDAVPASSTMQLRMFNDAFLSHMIGCVLACLNDREFTIVETNGGMKKLLGYSDEEMKTQFDSKYLNMIYPADRSRILEETGRQLKSGNSVELEYRLTAKDGRIIWVLERCQSVTGKDSMEYLVFALMDITVSKKDQEELRLSLERHKIIMEQAEDTLFEWDTQTDTVTYSANFEKKFGYTPIMKNFSKRIRFVSHIHPADIPEFTNMQQLLMKGMLYREIEFRLSDAAGRYRWCRLRASSQFDAAGKVSRVIGMLADVDEQKRAEEALQYQADRDELTQLYNRRTARRLIEAILEEPCVQGYRALMVLDVDDFKKINDSNGHMFGDSVLRAVADILTRQFRSEDILARIGGDEFLLFMSHVPDVKTVETRMSMVLESIQDMCLEQGMVIHPSCSIGAAFQPLHGNDFDTLFRHADTAMYGAKGKGKSCFRIYDASLRMPSDLGIEA</sequence>
<dbReference type="Proteomes" id="UP000669239">
    <property type="component" value="Unassembled WGS sequence"/>
</dbReference>
<feature type="domain" description="PAS" evidence="5">
    <location>
        <begin position="552"/>
        <end position="606"/>
    </location>
</feature>
<dbReference type="Pfam" id="PF08447">
    <property type="entry name" value="PAS_3"/>
    <property type="match status" value="2"/>
</dbReference>
<keyword evidence="9" id="KW-0808">Transferase</keyword>
<reference evidence="10" key="2">
    <citation type="submission" date="2020-02" db="EMBL/GenBank/DDBJ databases">
        <authorList>
            <person name="Littmann E."/>
            <person name="Sorbara M."/>
        </authorList>
    </citation>
    <scope>NUCLEOTIDE SEQUENCE</scope>
    <source>
        <strain evidence="10">MSK.1.17</strain>
    </source>
</reference>
<dbReference type="GO" id="GO:0000160">
    <property type="term" value="P:phosphorelay signal transduction system"/>
    <property type="evidence" value="ECO:0007669"/>
    <property type="project" value="InterPro"/>
</dbReference>
<feature type="domain" description="PAC" evidence="6">
    <location>
        <begin position="609"/>
        <end position="660"/>
    </location>
</feature>
<evidence type="ECO:0000259" key="6">
    <source>
        <dbReference type="PROSITE" id="PS50113"/>
    </source>
</evidence>
<dbReference type="InterPro" id="IPR043128">
    <property type="entry name" value="Rev_trsase/Diguanyl_cyclase"/>
</dbReference>
<dbReference type="PROSITE" id="PS50887">
    <property type="entry name" value="GGDEF"/>
    <property type="match status" value="1"/>
</dbReference>
<dbReference type="InterPro" id="IPR003607">
    <property type="entry name" value="HD/PDEase_dom"/>
</dbReference>
<dbReference type="Gene3D" id="3.30.450.20">
    <property type="entry name" value="PAS domain"/>
    <property type="match status" value="2"/>
</dbReference>
<dbReference type="GO" id="GO:0016779">
    <property type="term" value="F:nucleotidyltransferase activity"/>
    <property type="evidence" value="ECO:0007669"/>
    <property type="project" value="UniProtKB-KW"/>
</dbReference>
<evidence type="ECO:0000256" key="2">
    <source>
        <dbReference type="ARBA" id="ARBA00024867"/>
    </source>
</evidence>
<dbReference type="CDD" id="cd00156">
    <property type="entry name" value="REC"/>
    <property type="match status" value="1"/>
</dbReference>
<dbReference type="Gene3D" id="3.30.70.270">
    <property type="match status" value="1"/>
</dbReference>
<dbReference type="Gene3D" id="3.40.50.2300">
    <property type="match status" value="1"/>
</dbReference>
<feature type="domain" description="HD-GYP" evidence="8">
    <location>
        <begin position="157"/>
        <end position="365"/>
    </location>
</feature>
<evidence type="ECO:0000259" key="5">
    <source>
        <dbReference type="PROSITE" id="PS50112"/>
    </source>
</evidence>
<evidence type="ECO:0000256" key="1">
    <source>
        <dbReference type="ARBA" id="ARBA00018672"/>
    </source>
</evidence>
<dbReference type="InterPro" id="IPR013655">
    <property type="entry name" value="PAS_fold_3"/>
</dbReference>
<dbReference type="NCBIfam" id="TIGR00254">
    <property type="entry name" value="GGDEF"/>
    <property type="match status" value="1"/>
</dbReference>
<evidence type="ECO:0000259" key="7">
    <source>
        <dbReference type="PROSITE" id="PS50887"/>
    </source>
</evidence>
<evidence type="ECO:0000313" key="11">
    <source>
        <dbReference type="Proteomes" id="UP000669239"/>
    </source>
</evidence>
<dbReference type="SUPFAM" id="SSF55073">
    <property type="entry name" value="Nucleotide cyclase"/>
    <property type="match status" value="1"/>
</dbReference>
<dbReference type="InterPro" id="IPR037522">
    <property type="entry name" value="HD_GYP_dom"/>
</dbReference>
<dbReference type="CDD" id="cd00077">
    <property type="entry name" value="HDc"/>
    <property type="match status" value="1"/>
</dbReference>
<dbReference type="InterPro" id="IPR052020">
    <property type="entry name" value="Cyclic_di-GMP/3'3'-cGAMP_PDE"/>
</dbReference>
<dbReference type="EMBL" id="JAAITT010000035">
    <property type="protein sequence ID" value="NSJ51113.1"/>
    <property type="molecule type" value="Genomic_DNA"/>
</dbReference>
<reference evidence="9" key="3">
    <citation type="submission" date="2022-01" db="EMBL/GenBank/DDBJ databases">
        <title>Collection of gut derived symbiotic bacterial strains cultured from healthy donors.</title>
        <authorList>
            <person name="Lin H."/>
            <person name="Kohout C."/>
            <person name="Waligurski E."/>
            <person name="Pamer E.G."/>
        </authorList>
    </citation>
    <scope>NUCLEOTIDE SEQUENCE</scope>
    <source>
        <strain evidence="9">DFI.6.55</strain>
    </source>
</reference>
<dbReference type="Proteomes" id="UP001299608">
    <property type="component" value="Unassembled WGS sequence"/>
</dbReference>
<organism evidence="9 12">
    <name type="scientific">Enterocloster aldenensis</name>
    <dbReference type="NCBI Taxonomy" id="358742"/>
    <lineage>
        <taxon>Bacteria</taxon>
        <taxon>Bacillati</taxon>
        <taxon>Bacillota</taxon>
        <taxon>Clostridia</taxon>
        <taxon>Lachnospirales</taxon>
        <taxon>Lachnospiraceae</taxon>
        <taxon>Enterocloster</taxon>
    </lineage>
</organism>
<dbReference type="CDD" id="cd01949">
    <property type="entry name" value="GGDEF"/>
    <property type="match status" value="1"/>
</dbReference>
<comment type="caution">
    <text evidence="9">The sequence shown here is derived from an EMBL/GenBank/DDBJ whole genome shotgun (WGS) entry which is preliminary data.</text>
</comment>
<keyword evidence="3" id="KW-0597">Phosphoprotein</keyword>
<evidence type="ECO:0000256" key="3">
    <source>
        <dbReference type="PROSITE-ProRule" id="PRU00169"/>
    </source>
</evidence>
<dbReference type="SMART" id="SM00091">
    <property type="entry name" value="PAS"/>
    <property type="match status" value="2"/>
</dbReference>
<dbReference type="InterPro" id="IPR000700">
    <property type="entry name" value="PAS-assoc_C"/>
</dbReference>
<evidence type="ECO:0000313" key="10">
    <source>
        <dbReference type="EMBL" id="NSJ51113.1"/>
    </source>
</evidence>
<evidence type="ECO:0000259" key="4">
    <source>
        <dbReference type="PROSITE" id="PS50110"/>
    </source>
</evidence>
<dbReference type="SMART" id="SM00267">
    <property type="entry name" value="GGDEF"/>
    <property type="match status" value="1"/>
</dbReference>
<gene>
    <name evidence="10" type="ORF">G5B36_20715</name>
    <name evidence="9" type="ORF">L0N08_06755</name>
</gene>
<dbReference type="InterPro" id="IPR000160">
    <property type="entry name" value="GGDEF_dom"/>
</dbReference>
<dbReference type="Pfam" id="PF00990">
    <property type="entry name" value="GGDEF"/>
    <property type="match status" value="1"/>
</dbReference>
<dbReference type="SUPFAM" id="SSF52172">
    <property type="entry name" value="CheY-like"/>
    <property type="match status" value="1"/>
</dbReference>
<reference evidence="10 11" key="1">
    <citation type="journal article" date="2020" name="Cell Host Microbe">
        <title>Functional and Genomic Variation between Human-Derived Isolates of Lachnospiraceae Reveals Inter- and Intra-Species Diversity.</title>
        <authorList>
            <person name="Sorbara M.T."/>
            <person name="Littmann E.R."/>
            <person name="Fontana E."/>
            <person name="Moody T.U."/>
            <person name="Kohout C.E."/>
            <person name="Gjonbalaj M."/>
            <person name="Eaton V."/>
            <person name="Seok R."/>
            <person name="Leiner I.M."/>
            <person name="Pamer E.G."/>
        </authorList>
    </citation>
    <scope>NUCLEOTIDE SEQUENCE [LARGE SCALE GENOMIC DNA]</scope>
    <source>
        <strain evidence="10 11">MSK.1.17</strain>
    </source>
</reference>